<evidence type="ECO:0000259" key="2">
    <source>
        <dbReference type="Pfam" id="PF03061"/>
    </source>
</evidence>
<dbReference type="InterPro" id="IPR039298">
    <property type="entry name" value="ACOT13"/>
</dbReference>
<dbReference type="PANTHER" id="PTHR21660:SF12">
    <property type="entry name" value="OS07G0462700 PROTEIN"/>
    <property type="match status" value="1"/>
</dbReference>
<evidence type="ECO:0000313" key="3">
    <source>
        <dbReference type="EMBL" id="CAK9180044.1"/>
    </source>
</evidence>
<dbReference type="CDD" id="cd03443">
    <property type="entry name" value="PaaI_thioesterase"/>
    <property type="match status" value="1"/>
</dbReference>
<comment type="caution">
    <text evidence="3">The sequence shown here is derived from an EMBL/GenBank/DDBJ whole genome shotgun (WGS) entry which is preliminary data.</text>
</comment>
<reference evidence="3 4" key="1">
    <citation type="submission" date="2024-02" db="EMBL/GenBank/DDBJ databases">
        <authorList>
            <person name="Vignale AGUSTIN F."/>
            <person name="Sosa J E."/>
            <person name="Modenutti C."/>
        </authorList>
    </citation>
    <scope>NUCLEOTIDE SEQUENCE [LARGE SCALE GENOMIC DNA]</scope>
</reference>
<feature type="domain" description="Thioesterase" evidence="2">
    <location>
        <begin position="20"/>
        <end position="94"/>
    </location>
</feature>
<organism evidence="3 4">
    <name type="scientific">Ilex paraguariensis</name>
    <name type="common">yerba mate</name>
    <dbReference type="NCBI Taxonomy" id="185542"/>
    <lineage>
        <taxon>Eukaryota</taxon>
        <taxon>Viridiplantae</taxon>
        <taxon>Streptophyta</taxon>
        <taxon>Embryophyta</taxon>
        <taxon>Tracheophyta</taxon>
        <taxon>Spermatophyta</taxon>
        <taxon>Magnoliopsida</taxon>
        <taxon>eudicotyledons</taxon>
        <taxon>Gunneridae</taxon>
        <taxon>Pentapetalae</taxon>
        <taxon>asterids</taxon>
        <taxon>campanulids</taxon>
        <taxon>Aquifoliales</taxon>
        <taxon>Aquifoliaceae</taxon>
        <taxon>Ilex</taxon>
    </lineage>
</organism>
<gene>
    <name evidence="3" type="ORF">ILEXP_LOCUS49999</name>
</gene>
<comment type="similarity">
    <text evidence="1">Belongs to the thioesterase PaaI family.</text>
</comment>
<dbReference type="InterPro" id="IPR006683">
    <property type="entry name" value="Thioestr_dom"/>
</dbReference>
<dbReference type="Proteomes" id="UP001642360">
    <property type="component" value="Unassembled WGS sequence"/>
</dbReference>
<evidence type="ECO:0000313" key="4">
    <source>
        <dbReference type="Proteomes" id="UP001642360"/>
    </source>
</evidence>
<protein>
    <recommendedName>
        <fullName evidence="2">Thioesterase domain-containing protein</fullName>
    </recommendedName>
</protein>
<dbReference type="Gene3D" id="3.10.129.10">
    <property type="entry name" value="Hotdog Thioesterase"/>
    <property type="match status" value="1"/>
</dbReference>
<sequence length="157" mass="17169">MENTSCCIYTFSPYIFLNAYGGLHGGAVAAVAEMVSIACARTVVSKDKDLFLGELSMSYLFAAPRNAEVIVDASVVRSGRNVTAVTVEFRLGESGGVVYTAKATFYNMPVANIWWLSVLRTACICLSNNLWWLWVLRTTNLFHGLGFCGFLKCAKSV</sequence>
<evidence type="ECO:0000256" key="1">
    <source>
        <dbReference type="ARBA" id="ARBA00008324"/>
    </source>
</evidence>
<proteinExistence type="inferred from homology"/>
<dbReference type="AlphaFoldDB" id="A0ABC8UGE7"/>
<keyword evidence="4" id="KW-1185">Reference proteome</keyword>
<dbReference type="PANTHER" id="PTHR21660">
    <property type="entry name" value="THIOESTERASE SUPERFAMILY MEMBER-RELATED"/>
    <property type="match status" value="1"/>
</dbReference>
<dbReference type="SUPFAM" id="SSF54637">
    <property type="entry name" value="Thioesterase/thiol ester dehydrase-isomerase"/>
    <property type="match status" value="1"/>
</dbReference>
<dbReference type="Pfam" id="PF03061">
    <property type="entry name" value="4HBT"/>
    <property type="match status" value="1"/>
</dbReference>
<dbReference type="InterPro" id="IPR029069">
    <property type="entry name" value="HotDog_dom_sf"/>
</dbReference>
<accession>A0ABC8UGE7</accession>
<name>A0ABC8UGE7_9AQUA</name>
<dbReference type="EMBL" id="CAUOFW020007636">
    <property type="protein sequence ID" value="CAK9180044.1"/>
    <property type="molecule type" value="Genomic_DNA"/>
</dbReference>